<dbReference type="STRING" id="652787.SAMN05216490_0897"/>
<feature type="domain" description="HTH lysR-type" evidence="5">
    <location>
        <begin position="1"/>
        <end position="60"/>
    </location>
</feature>
<protein>
    <submittedName>
        <fullName evidence="6">LysR family transcriptional regulator, regulator for metE and metH</fullName>
    </submittedName>
</protein>
<dbReference type="Gene3D" id="3.40.190.290">
    <property type="match status" value="1"/>
</dbReference>
<dbReference type="OrthoDB" id="9803735at2"/>
<dbReference type="SUPFAM" id="SSF46785">
    <property type="entry name" value="Winged helix' DNA-binding domain"/>
    <property type="match status" value="1"/>
</dbReference>
<evidence type="ECO:0000313" key="7">
    <source>
        <dbReference type="Proteomes" id="UP000199679"/>
    </source>
</evidence>
<dbReference type="InterPro" id="IPR036388">
    <property type="entry name" value="WH-like_DNA-bd_sf"/>
</dbReference>
<dbReference type="Pfam" id="PF00126">
    <property type="entry name" value="HTH_1"/>
    <property type="match status" value="1"/>
</dbReference>
<dbReference type="Pfam" id="PF03466">
    <property type="entry name" value="LysR_substrate"/>
    <property type="match status" value="1"/>
</dbReference>
<comment type="similarity">
    <text evidence="1">Belongs to the LysR transcriptional regulatory family.</text>
</comment>
<dbReference type="GO" id="GO:0005829">
    <property type="term" value="C:cytosol"/>
    <property type="evidence" value="ECO:0007669"/>
    <property type="project" value="TreeGrafter"/>
</dbReference>
<accession>A0A1H1R242</accession>
<dbReference type="InterPro" id="IPR050950">
    <property type="entry name" value="HTH-type_LysR_regulators"/>
</dbReference>
<reference evidence="6 7" key="1">
    <citation type="submission" date="2016-10" db="EMBL/GenBank/DDBJ databases">
        <authorList>
            <person name="de Groot N.N."/>
        </authorList>
    </citation>
    <scope>NUCLEOTIDE SEQUENCE [LARGE SCALE GENOMIC DNA]</scope>
    <source>
        <strain evidence="6 7">MP1X4</strain>
    </source>
</reference>
<dbReference type="CDD" id="cd05466">
    <property type="entry name" value="PBP2_LTTR_substrate"/>
    <property type="match status" value="1"/>
</dbReference>
<keyword evidence="2" id="KW-0805">Transcription regulation</keyword>
<dbReference type="PRINTS" id="PR00039">
    <property type="entry name" value="HTHLYSR"/>
</dbReference>
<dbReference type="InterPro" id="IPR036390">
    <property type="entry name" value="WH_DNA-bd_sf"/>
</dbReference>
<dbReference type="EMBL" id="LT629740">
    <property type="protein sequence ID" value="SDS29595.1"/>
    <property type="molecule type" value="Genomic_DNA"/>
</dbReference>
<dbReference type="GO" id="GO:0003677">
    <property type="term" value="F:DNA binding"/>
    <property type="evidence" value="ECO:0007669"/>
    <property type="project" value="UniProtKB-KW"/>
</dbReference>
<dbReference type="Proteomes" id="UP000199679">
    <property type="component" value="Chromosome I"/>
</dbReference>
<evidence type="ECO:0000256" key="3">
    <source>
        <dbReference type="ARBA" id="ARBA00023125"/>
    </source>
</evidence>
<keyword evidence="3" id="KW-0238">DNA-binding</keyword>
<evidence type="ECO:0000256" key="2">
    <source>
        <dbReference type="ARBA" id="ARBA00023015"/>
    </source>
</evidence>
<dbReference type="PANTHER" id="PTHR30419">
    <property type="entry name" value="HTH-TYPE TRANSCRIPTIONAL REGULATOR YBHD"/>
    <property type="match status" value="1"/>
</dbReference>
<dbReference type="RefSeq" id="WP_091369733.1">
    <property type="nucleotide sequence ID" value="NZ_LT629740.1"/>
</dbReference>
<evidence type="ECO:0000256" key="1">
    <source>
        <dbReference type="ARBA" id="ARBA00009437"/>
    </source>
</evidence>
<dbReference type="PANTHER" id="PTHR30419:SF8">
    <property type="entry name" value="NITROGEN ASSIMILATION TRANSCRIPTIONAL ACTIVATOR-RELATED"/>
    <property type="match status" value="1"/>
</dbReference>
<proteinExistence type="inferred from homology"/>
<keyword evidence="7" id="KW-1185">Reference proteome</keyword>
<dbReference type="PROSITE" id="PS50931">
    <property type="entry name" value="HTH_LYSR"/>
    <property type="match status" value="1"/>
</dbReference>
<organism evidence="6 7">
    <name type="scientific">Mucilaginibacter mallensis</name>
    <dbReference type="NCBI Taxonomy" id="652787"/>
    <lineage>
        <taxon>Bacteria</taxon>
        <taxon>Pseudomonadati</taxon>
        <taxon>Bacteroidota</taxon>
        <taxon>Sphingobacteriia</taxon>
        <taxon>Sphingobacteriales</taxon>
        <taxon>Sphingobacteriaceae</taxon>
        <taxon>Mucilaginibacter</taxon>
    </lineage>
</organism>
<evidence type="ECO:0000259" key="5">
    <source>
        <dbReference type="PROSITE" id="PS50931"/>
    </source>
</evidence>
<keyword evidence="4" id="KW-0804">Transcription</keyword>
<dbReference type="InterPro" id="IPR005119">
    <property type="entry name" value="LysR_subst-bd"/>
</dbReference>
<dbReference type="SUPFAM" id="SSF53850">
    <property type="entry name" value="Periplasmic binding protein-like II"/>
    <property type="match status" value="1"/>
</dbReference>
<evidence type="ECO:0000313" key="6">
    <source>
        <dbReference type="EMBL" id="SDS29595.1"/>
    </source>
</evidence>
<dbReference type="AlphaFoldDB" id="A0A1H1R242"/>
<name>A0A1H1R242_MUCMA</name>
<dbReference type="GO" id="GO:0003700">
    <property type="term" value="F:DNA-binding transcription factor activity"/>
    <property type="evidence" value="ECO:0007669"/>
    <property type="project" value="InterPro"/>
</dbReference>
<gene>
    <name evidence="6" type="ORF">SAMN05216490_0897</name>
</gene>
<dbReference type="FunFam" id="1.10.10.10:FF:000001">
    <property type="entry name" value="LysR family transcriptional regulator"/>
    <property type="match status" value="1"/>
</dbReference>
<dbReference type="InterPro" id="IPR000847">
    <property type="entry name" value="LysR_HTH_N"/>
</dbReference>
<dbReference type="Gene3D" id="1.10.10.10">
    <property type="entry name" value="Winged helix-like DNA-binding domain superfamily/Winged helix DNA-binding domain"/>
    <property type="match status" value="1"/>
</dbReference>
<sequence length="348" mass="40027">MNIAIHHFRLIDTISKEGTLTKAASTLHLTQSALSHQLKELERELGIDVFNRNGKKLHLSEQGYRFLRSAEKILAEIKSLEEDINNYKHGKTGKLSISMQCYTAYHWLPGIIKYYKSRWPDINIQILSDATRRPLEYLMNGDLDIGIIRTQMVNTKIRYEPIFEDRLVAIISKDHPLANKDVIEIADFQDQELILPLYDPSYQDTPMIEALIQAQQVKPKTLHRIHYTDATIEMVNAGLGISVMADWIVEPYLKNRNIVTKPMHHSVARRAWFAATCKQTPAITNFLECLKMYFSGADMNVAEVEKKQIIQAHATQIQKTLPEPVIPGMINNEVFVTDAVRNHKNYQY</sequence>
<evidence type="ECO:0000256" key="4">
    <source>
        <dbReference type="ARBA" id="ARBA00023163"/>
    </source>
</evidence>